<proteinExistence type="predicted"/>
<dbReference type="SUPFAM" id="SSF75304">
    <property type="entry name" value="Amidase signature (AS) enzymes"/>
    <property type="match status" value="1"/>
</dbReference>
<evidence type="ECO:0000313" key="3">
    <source>
        <dbReference type="Proteomes" id="UP001442841"/>
    </source>
</evidence>
<feature type="domain" description="Amidase" evidence="1">
    <location>
        <begin position="20"/>
        <end position="425"/>
    </location>
</feature>
<dbReference type="PANTHER" id="PTHR11895">
    <property type="entry name" value="TRANSAMIDASE"/>
    <property type="match status" value="1"/>
</dbReference>
<gene>
    <name evidence="2" type="ORF">AADG42_13225</name>
</gene>
<dbReference type="RefSeq" id="WP_425309678.1">
    <property type="nucleotide sequence ID" value="NZ_CP154795.1"/>
</dbReference>
<reference evidence="2 3" key="1">
    <citation type="submission" date="2024-04" db="EMBL/GenBank/DDBJ databases">
        <title>Isolation of an actinomycete strain from pig manure.</title>
        <authorList>
            <person name="Gong T."/>
            <person name="Yu Z."/>
            <person name="An M."/>
            <person name="Wei C."/>
            <person name="Yang W."/>
            <person name="Liu L."/>
        </authorList>
    </citation>
    <scope>NUCLEOTIDE SEQUENCE [LARGE SCALE GENOMIC DNA]</scope>
    <source>
        <strain evidence="2 3">ZF39</strain>
    </source>
</reference>
<evidence type="ECO:0000259" key="1">
    <source>
        <dbReference type="Pfam" id="PF01425"/>
    </source>
</evidence>
<dbReference type="Proteomes" id="UP001442841">
    <property type="component" value="Chromosome"/>
</dbReference>
<evidence type="ECO:0000313" key="2">
    <source>
        <dbReference type="EMBL" id="XAN08224.1"/>
    </source>
</evidence>
<dbReference type="PROSITE" id="PS00571">
    <property type="entry name" value="AMIDASES"/>
    <property type="match status" value="1"/>
</dbReference>
<dbReference type="EMBL" id="CP154795">
    <property type="protein sequence ID" value="XAN08224.1"/>
    <property type="molecule type" value="Genomic_DNA"/>
</dbReference>
<organism evidence="2 3">
    <name type="scientific">Ammonicoccus fulvus</name>
    <dbReference type="NCBI Taxonomy" id="3138240"/>
    <lineage>
        <taxon>Bacteria</taxon>
        <taxon>Bacillati</taxon>
        <taxon>Actinomycetota</taxon>
        <taxon>Actinomycetes</taxon>
        <taxon>Propionibacteriales</taxon>
        <taxon>Propionibacteriaceae</taxon>
        <taxon>Ammonicoccus</taxon>
    </lineage>
</organism>
<dbReference type="Pfam" id="PF01425">
    <property type="entry name" value="Amidase"/>
    <property type="match status" value="1"/>
</dbReference>
<dbReference type="PANTHER" id="PTHR11895:SF176">
    <property type="entry name" value="AMIDASE AMID-RELATED"/>
    <property type="match status" value="1"/>
</dbReference>
<keyword evidence="3" id="KW-1185">Reference proteome</keyword>
<protein>
    <submittedName>
        <fullName evidence="2">Amidase</fullName>
    </submittedName>
</protein>
<dbReference type="InterPro" id="IPR020556">
    <property type="entry name" value="Amidase_CS"/>
</dbReference>
<dbReference type="InterPro" id="IPR000120">
    <property type="entry name" value="Amidase"/>
</dbReference>
<dbReference type="Gene3D" id="3.90.1300.10">
    <property type="entry name" value="Amidase signature (AS) domain"/>
    <property type="match status" value="1"/>
</dbReference>
<dbReference type="NCBIfam" id="NF005460">
    <property type="entry name" value="PRK07056.1"/>
    <property type="match status" value="1"/>
</dbReference>
<accession>A0ABZ3FU11</accession>
<sequence length="438" mass="45108">MITIDSVRERVAQGETNEAIVAEVLQRGQEPAAAHVFTATYAEEALAAARAADSGSGGALAGLPVTIKDLFDVAGETTLSGSIVRKDLPPAEADAVVVARLREAGAAITGRTNMVEYALGGVGQNPHYGTPRNPADPAVARVAGGSSSGAAVSVGLGLAVAGVGSDTAGSVRIPAALCGLVGFKPTQRRVPLTGGVELSRSLDSVGPITNSVADCLALDAVLADEPLPMTSGSLSGVRLAAPQTFVLDDLEPAVAAAYERALRTLSDAGATIEEVPLTQFGKIAEINQPSGLSPIECWAAHGELVNARVADVDPLVSQRMRLGDGISVADYLAIHDRRARWIEETERALEGFDAFLCPTVPIVAPEIAAVEASEEAYFTANRLLLRNPFVVNWLDGCGFSVPCHVEGELPVGLMIAGPRMSDARVAGVALAAEAALGR</sequence>
<name>A0ABZ3FU11_9ACTN</name>
<dbReference type="InterPro" id="IPR023631">
    <property type="entry name" value="Amidase_dom"/>
</dbReference>
<dbReference type="InterPro" id="IPR036928">
    <property type="entry name" value="AS_sf"/>
</dbReference>